<reference evidence="2" key="2">
    <citation type="submission" date="2020-09" db="EMBL/GenBank/DDBJ databases">
        <authorList>
            <person name="Sun Q."/>
            <person name="Ohkuma M."/>
        </authorList>
    </citation>
    <scope>NUCLEOTIDE SEQUENCE</scope>
    <source>
        <strain evidence="2">JCM 4403</strain>
    </source>
</reference>
<dbReference type="AlphaFoldDB" id="A0A918C0Z3"/>
<comment type="caution">
    <text evidence="2">The sequence shown here is derived from an EMBL/GenBank/DDBJ whole genome shotgun (WGS) entry which is preliminary data.</text>
</comment>
<evidence type="ECO:0000313" key="3">
    <source>
        <dbReference type="Proteomes" id="UP000656732"/>
    </source>
</evidence>
<gene>
    <name evidence="2" type="ORF">GCM10010280_56790</name>
</gene>
<dbReference type="Proteomes" id="UP000656732">
    <property type="component" value="Unassembled WGS sequence"/>
</dbReference>
<sequence length="67" mass="7159">MDVIADLPADPQAAEPVQLGEGALYSPGSGAESRAMFGAASRDQRLEAEREKSSASLSERWLLVRGR</sequence>
<organism evidence="2 3">
    <name type="scientific">Streptomyces pilosus</name>
    <dbReference type="NCBI Taxonomy" id="28893"/>
    <lineage>
        <taxon>Bacteria</taxon>
        <taxon>Bacillati</taxon>
        <taxon>Actinomycetota</taxon>
        <taxon>Actinomycetes</taxon>
        <taxon>Kitasatosporales</taxon>
        <taxon>Streptomycetaceae</taxon>
        <taxon>Streptomyces</taxon>
    </lineage>
</organism>
<keyword evidence="3" id="KW-1185">Reference proteome</keyword>
<accession>A0A918C0Z3</accession>
<protein>
    <submittedName>
        <fullName evidence="2">Uncharacterized protein</fullName>
    </submittedName>
</protein>
<evidence type="ECO:0000256" key="1">
    <source>
        <dbReference type="SAM" id="MobiDB-lite"/>
    </source>
</evidence>
<evidence type="ECO:0000313" key="2">
    <source>
        <dbReference type="EMBL" id="GGR01360.1"/>
    </source>
</evidence>
<name>A0A918C0Z3_9ACTN</name>
<feature type="region of interest" description="Disordered" evidence="1">
    <location>
        <begin position="1"/>
        <end position="55"/>
    </location>
</feature>
<feature type="compositionally biased region" description="Basic and acidic residues" evidence="1">
    <location>
        <begin position="42"/>
        <end position="53"/>
    </location>
</feature>
<dbReference type="EMBL" id="BMTU01000014">
    <property type="protein sequence ID" value="GGR01360.1"/>
    <property type="molecule type" value="Genomic_DNA"/>
</dbReference>
<proteinExistence type="predicted"/>
<reference evidence="2" key="1">
    <citation type="journal article" date="2014" name="Int. J. Syst. Evol. Microbiol.">
        <title>Complete genome sequence of Corynebacterium casei LMG S-19264T (=DSM 44701T), isolated from a smear-ripened cheese.</title>
        <authorList>
            <consortium name="US DOE Joint Genome Institute (JGI-PGF)"/>
            <person name="Walter F."/>
            <person name="Albersmeier A."/>
            <person name="Kalinowski J."/>
            <person name="Ruckert C."/>
        </authorList>
    </citation>
    <scope>NUCLEOTIDE SEQUENCE</scope>
    <source>
        <strain evidence="2">JCM 4403</strain>
    </source>
</reference>